<evidence type="ECO:0000313" key="1">
    <source>
        <dbReference type="EMBL" id="KAI0062230.1"/>
    </source>
</evidence>
<organism evidence="1 2">
    <name type="scientific">Artomyces pyxidatus</name>
    <dbReference type="NCBI Taxonomy" id="48021"/>
    <lineage>
        <taxon>Eukaryota</taxon>
        <taxon>Fungi</taxon>
        <taxon>Dikarya</taxon>
        <taxon>Basidiomycota</taxon>
        <taxon>Agaricomycotina</taxon>
        <taxon>Agaricomycetes</taxon>
        <taxon>Russulales</taxon>
        <taxon>Auriscalpiaceae</taxon>
        <taxon>Artomyces</taxon>
    </lineage>
</organism>
<dbReference type="EMBL" id="MU277208">
    <property type="protein sequence ID" value="KAI0062230.1"/>
    <property type="molecule type" value="Genomic_DNA"/>
</dbReference>
<dbReference type="Proteomes" id="UP000814140">
    <property type="component" value="Unassembled WGS sequence"/>
</dbReference>
<accession>A0ACB8T1Y7</accession>
<proteinExistence type="predicted"/>
<evidence type="ECO:0000313" key="2">
    <source>
        <dbReference type="Proteomes" id="UP000814140"/>
    </source>
</evidence>
<sequence>MTGKQGGHPVWGIGLWLLGVLPMMQEQRLCIMNRPLRYIEEGRHSRHALLCKQHPSWISIYIAAAPDTYSRAGCEVADKW</sequence>
<keyword evidence="2" id="KW-1185">Reference proteome</keyword>
<gene>
    <name evidence="1" type="ORF">BV25DRAFT_1825662</name>
</gene>
<protein>
    <submittedName>
        <fullName evidence="1">Uncharacterized protein</fullName>
    </submittedName>
</protein>
<name>A0ACB8T1Y7_9AGAM</name>
<reference evidence="1" key="2">
    <citation type="journal article" date="2022" name="New Phytol.">
        <title>Evolutionary transition to the ectomycorrhizal habit in the genomes of a hyperdiverse lineage of mushroom-forming fungi.</title>
        <authorList>
            <person name="Looney B."/>
            <person name="Miyauchi S."/>
            <person name="Morin E."/>
            <person name="Drula E."/>
            <person name="Courty P.E."/>
            <person name="Kohler A."/>
            <person name="Kuo A."/>
            <person name="LaButti K."/>
            <person name="Pangilinan J."/>
            <person name="Lipzen A."/>
            <person name="Riley R."/>
            <person name="Andreopoulos W."/>
            <person name="He G."/>
            <person name="Johnson J."/>
            <person name="Nolan M."/>
            <person name="Tritt A."/>
            <person name="Barry K.W."/>
            <person name="Grigoriev I.V."/>
            <person name="Nagy L.G."/>
            <person name="Hibbett D."/>
            <person name="Henrissat B."/>
            <person name="Matheny P.B."/>
            <person name="Labbe J."/>
            <person name="Martin F.M."/>
        </authorList>
    </citation>
    <scope>NUCLEOTIDE SEQUENCE</scope>
    <source>
        <strain evidence="1">HHB10654</strain>
    </source>
</reference>
<reference evidence="1" key="1">
    <citation type="submission" date="2021-03" db="EMBL/GenBank/DDBJ databases">
        <authorList>
            <consortium name="DOE Joint Genome Institute"/>
            <person name="Ahrendt S."/>
            <person name="Looney B.P."/>
            <person name="Miyauchi S."/>
            <person name="Morin E."/>
            <person name="Drula E."/>
            <person name="Courty P.E."/>
            <person name="Chicoki N."/>
            <person name="Fauchery L."/>
            <person name="Kohler A."/>
            <person name="Kuo A."/>
            <person name="Labutti K."/>
            <person name="Pangilinan J."/>
            <person name="Lipzen A."/>
            <person name="Riley R."/>
            <person name="Andreopoulos W."/>
            <person name="He G."/>
            <person name="Johnson J."/>
            <person name="Barry K.W."/>
            <person name="Grigoriev I.V."/>
            <person name="Nagy L."/>
            <person name="Hibbett D."/>
            <person name="Henrissat B."/>
            <person name="Matheny P.B."/>
            <person name="Labbe J."/>
            <person name="Martin F."/>
        </authorList>
    </citation>
    <scope>NUCLEOTIDE SEQUENCE</scope>
    <source>
        <strain evidence="1">HHB10654</strain>
    </source>
</reference>
<comment type="caution">
    <text evidence="1">The sequence shown here is derived from an EMBL/GenBank/DDBJ whole genome shotgun (WGS) entry which is preliminary data.</text>
</comment>